<dbReference type="WBParaSite" id="HPLM_0001273501-mRNA-1">
    <property type="protein sequence ID" value="HPLM_0001273501-mRNA-1"/>
    <property type="gene ID" value="HPLM_0001273501"/>
</dbReference>
<reference evidence="3" key="1">
    <citation type="submission" date="2017-02" db="UniProtKB">
        <authorList>
            <consortium name="WormBaseParasite"/>
        </authorList>
    </citation>
    <scope>IDENTIFICATION</scope>
</reference>
<evidence type="ECO:0000313" key="3">
    <source>
        <dbReference type="WBParaSite" id="HPLM_0001273501-mRNA-1"/>
    </source>
</evidence>
<protein>
    <submittedName>
        <fullName evidence="3">Rieske domain-containing protein</fullName>
    </submittedName>
</protein>
<gene>
    <name evidence="1" type="ORF">HPLM_LOCUS12727</name>
</gene>
<keyword evidence="2" id="KW-1185">Reference proteome</keyword>
<proteinExistence type="predicted"/>
<organism evidence="3">
    <name type="scientific">Haemonchus placei</name>
    <name type="common">Barber's pole worm</name>
    <dbReference type="NCBI Taxonomy" id="6290"/>
    <lineage>
        <taxon>Eukaryota</taxon>
        <taxon>Metazoa</taxon>
        <taxon>Ecdysozoa</taxon>
        <taxon>Nematoda</taxon>
        <taxon>Chromadorea</taxon>
        <taxon>Rhabditida</taxon>
        <taxon>Rhabditina</taxon>
        <taxon>Rhabditomorpha</taxon>
        <taxon>Strongyloidea</taxon>
        <taxon>Trichostrongylidae</taxon>
        <taxon>Haemonchus</taxon>
    </lineage>
</organism>
<dbReference type="OrthoDB" id="5868531at2759"/>
<dbReference type="STRING" id="6290.A0A0N4WN86"/>
<dbReference type="EMBL" id="UZAF01017956">
    <property type="protein sequence ID" value="VDO46566.1"/>
    <property type="molecule type" value="Genomic_DNA"/>
</dbReference>
<dbReference type="Proteomes" id="UP000268014">
    <property type="component" value="Unassembled WGS sequence"/>
</dbReference>
<evidence type="ECO:0000313" key="2">
    <source>
        <dbReference type="Proteomes" id="UP000268014"/>
    </source>
</evidence>
<name>A0A0N4WN86_HAEPC</name>
<accession>A0A0N4WN86</accession>
<reference evidence="1 2" key="2">
    <citation type="submission" date="2018-11" db="EMBL/GenBank/DDBJ databases">
        <authorList>
            <consortium name="Pathogen Informatics"/>
        </authorList>
    </citation>
    <scope>NUCLEOTIDE SEQUENCE [LARGE SCALE GENOMIC DNA]</scope>
    <source>
        <strain evidence="1 2">MHpl1</strain>
    </source>
</reference>
<evidence type="ECO:0000313" key="1">
    <source>
        <dbReference type="EMBL" id="VDO46566.1"/>
    </source>
</evidence>
<sequence length="97" mass="10575">MSPLNPTKAARMLLDRDVFALAAGGVLMVVLLDHNVVGTCYAFTPARIGKVHYSIQPGTRDLIATSPQADNNHSPFGIYNDDITIHLLDTPQNQVFI</sequence>
<dbReference type="AlphaFoldDB" id="A0A0N4WN86"/>